<reference evidence="2" key="1">
    <citation type="submission" date="2017-01" db="EMBL/GenBank/DDBJ databases">
        <authorList>
            <person name="Wang Y."/>
            <person name="White M."/>
            <person name="Kvist S."/>
            <person name="Moncalvo J.-M."/>
        </authorList>
    </citation>
    <scope>NUCLEOTIDE SEQUENCE [LARGE SCALE GENOMIC DNA]</scope>
    <source>
        <strain evidence="2">ID-206-W2</strain>
    </source>
</reference>
<proteinExistence type="predicted"/>
<protein>
    <submittedName>
        <fullName evidence="1">Uncharacterized protein</fullName>
    </submittedName>
</protein>
<dbReference type="AlphaFoldDB" id="A0A1R1YS87"/>
<keyword evidence="2" id="KW-1185">Reference proteome</keyword>
<evidence type="ECO:0000313" key="1">
    <source>
        <dbReference type="EMBL" id="OMJ29646.1"/>
    </source>
</evidence>
<accession>A0A1R1YS87</accession>
<gene>
    <name evidence="1" type="ORF">AYI69_g847</name>
</gene>
<dbReference type="OrthoDB" id="10356667at2759"/>
<organism evidence="1 2">
    <name type="scientific">Smittium culicis</name>
    <dbReference type="NCBI Taxonomy" id="133412"/>
    <lineage>
        <taxon>Eukaryota</taxon>
        <taxon>Fungi</taxon>
        <taxon>Fungi incertae sedis</taxon>
        <taxon>Zoopagomycota</taxon>
        <taxon>Kickxellomycotina</taxon>
        <taxon>Harpellomycetes</taxon>
        <taxon>Harpellales</taxon>
        <taxon>Legeriomycetaceae</taxon>
        <taxon>Smittium</taxon>
    </lineage>
</organism>
<dbReference type="EMBL" id="LSSM01000226">
    <property type="protein sequence ID" value="OMJ29646.1"/>
    <property type="molecule type" value="Genomic_DNA"/>
</dbReference>
<name>A0A1R1YS87_9FUNG</name>
<sequence>MLKFFQNSDTYALNVEISPWSIGWIKEVVFGGMKRTSIPSTRFDKCLECTDARSIKSNILVYSGVHS</sequence>
<dbReference type="Proteomes" id="UP000187429">
    <property type="component" value="Unassembled WGS sequence"/>
</dbReference>
<evidence type="ECO:0000313" key="2">
    <source>
        <dbReference type="Proteomes" id="UP000187429"/>
    </source>
</evidence>
<comment type="caution">
    <text evidence="1">The sequence shown here is derived from an EMBL/GenBank/DDBJ whole genome shotgun (WGS) entry which is preliminary data.</text>
</comment>